<organism evidence="2 3">
    <name type="scientific">Tectimicrobiota bacterium</name>
    <dbReference type="NCBI Taxonomy" id="2528274"/>
    <lineage>
        <taxon>Bacteria</taxon>
        <taxon>Pseudomonadati</taxon>
        <taxon>Nitrospinota/Tectimicrobiota group</taxon>
        <taxon>Candidatus Tectimicrobiota</taxon>
    </lineage>
</organism>
<protein>
    <submittedName>
        <fullName evidence="2">TM0106 family RecB-like putative nuclease</fullName>
    </submittedName>
</protein>
<dbReference type="EMBL" id="JACPSX010000238">
    <property type="protein sequence ID" value="MBI3015822.1"/>
    <property type="molecule type" value="Genomic_DNA"/>
</dbReference>
<evidence type="ECO:0000313" key="3">
    <source>
        <dbReference type="Proteomes" id="UP000741360"/>
    </source>
</evidence>
<proteinExistence type="predicted"/>
<dbReference type="InterPro" id="IPR011604">
    <property type="entry name" value="PDDEXK-like_dom_sf"/>
</dbReference>
<comment type="caution">
    <text evidence="2">The sequence shown here is derived from an EMBL/GenBank/DDBJ whole genome shotgun (WGS) entry which is preliminary data.</text>
</comment>
<reference evidence="2" key="1">
    <citation type="submission" date="2020-07" db="EMBL/GenBank/DDBJ databases">
        <title>Huge and variable diversity of episymbiotic CPR bacteria and DPANN archaea in groundwater ecosystems.</title>
        <authorList>
            <person name="He C.Y."/>
            <person name="Keren R."/>
            <person name="Whittaker M."/>
            <person name="Farag I.F."/>
            <person name="Doudna J."/>
            <person name="Cate J.H.D."/>
            <person name="Banfield J.F."/>
        </authorList>
    </citation>
    <scope>NUCLEOTIDE SEQUENCE</scope>
    <source>
        <strain evidence="2">NC_groundwater_717_Ag_S-0.2um_59_8</strain>
    </source>
</reference>
<dbReference type="Gene3D" id="3.90.320.10">
    <property type="match status" value="1"/>
</dbReference>
<dbReference type="Proteomes" id="UP000741360">
    <property type="component" value="Unassembled WGS sequence"/>
</dbReference>
<evidence type="ECO:0000259" key="1">
    <source>
        <dbReference type="Pfam" id="PF13482"/>
    </source>
</evidence>
<dbReference type="InterPro" id="IPR012337">
    <property type="entry name" value="RNaseH-like_sf"/>
</dbReference>
<dbReference type="InterPro" id="IPR019993">
    <property type="entry name" value="RecB_nuclease_TM0106_put"/>
</dbReference>
<dbReference type="NCBIfam" id="TIGR03491">
    <property type="entry name" value="TM0106 family RecB-like putative nuclease"/>
    <property type="match status" value="1"/>
</dbReference>
<dbReference type="InterPro" id="IPR038720">
    <property type="entry name" value="YprB_RNase_H-like_dom"/>
</dbReference>
<dbReference type="Pfam" id="PF13482">
    <property type="entry name" value="RNase_H_2"/>
    <property type="match status" value="1"/>
</dbReference>
<accession>A0A932GRC8</accession>
<feature type="domain" description="YprB ribonuclease H-like" evidence="1">
    <location>
        <begin position="307"/>
        <end position="479"/>
    </location>
</feature>
<sequence length="484" mass="55948">MNRRIQAGQFYDYERCKHRVYLDVHGDSNEKGGESAFLRLLWERGIQHEARVISRLSSQRQIAPIDASSEKEAFAQTLDWMVRGADLIYQGVLLTEGGIGRPDLLEKAAGPSKWGDYHYVPIDIKSGGGFENPQTRERVKKEYAHQVIFYLDLLEEIQGYRPLVGKVINIEGEEIVFPASAYEETYSASRKDIEEIVGGGKSYEPVLGGKCKLCPWLQHCSTWIKEHDDLSQIYWLGEGKYDFHARGIRTVEDMRRIHIANFMRPENRIPRVAEKTLAAYKRRARVLKEGKPLFHGPITFPSRSLEIFFDIEDDPTQGIVYLYGLWERPRGEIPRFRYFLAEKPQDQQAAFAALMEYLSRLDDFVIYHYGPHELTTLKKLGQTSGNHKPVLEKFHRSAVDIFRVIEKHTDWPLFSYGLKDIAKFLGFRWSVEDASGAANSIAWYAEYLKDPQKNRDFLERIVQYNREDCESLALVRDRLAGGIQ</sequence>
<dbReference type="SUPFAM" id="SSF53098">
    <property type="entry name" value="Ribonuclease H-like"/>
    <property type="match status" value="1"/>
</dbReference>
<dbReference type="AlphaFoldDB" id="A0A932GRC8"/>
<name>A0A932GRC8_UNCTE</name>
<gene>
    <name evidence="2" type="ORF">HYY65_12385</name>
</gene>
<evidence type="ECO:0000313" key="2">
    <source>
        <dbReference type="EMBL" id="MBI3015822.1"/>
    </source>
</evidence>